<dbReference type="Pfam" id="PF08214">
    <property type="entry name" value="HAT_KAT11"/>
    <property type="match status" value="1"/>
</dbReference>
<dbReference type="InterPro" id="IPR031162">
    <property type="entry name" value="CBP_P300_HAT"/>
</dbReference>
<keyword evidence="4" id="KW-0156">Chromatin regulator</keyword>
<dbReference type="Proteomes" id="UP000230233">
    <property type="component" value="Chromosome X"/>
</dbReference>
<reference evidence="12" key="1">
    <citation type="submission" date="2017-10" db="EMBL/GenBank/DDBJ databases">
        <title>Rapid genome shrinkage in a self-fertile nematode reveals novel sperm competition proteins.</title>
        <authorList>
            <person name="Yin D."/>
            <person name="Schwarz E.M."/>
            <person name="Thomas C.G."/>
            <person name="Felde R.L."/>
            <person name="Korf I.F."/>
            <person name="Cutter A.D."/>
            <person name="Schartner C.M."/>
            <person name="Ralston E.J."/>
            <person name="Meyer B.J."/>
            <person name="Haag E.S."/>
        </authorList>
    </citation>
    <scope>NUCLEOTIDE SEQUENCE [LARGE SCALE GENOMIC DNA]</scope>
    <source>
        <strain evidence="12">JU1422</strain>
    </source>
</reference>
<dbReference type="GO" id="GO:0000123">
    <property type="term" value="C:histone acetyltransferase complex"/>
    <property type="evidence" value="ECO:0007669"/>
    <property type="project" value="TreeGrafter"/>
</dbReference>
<dbReference type="InterPro" id="IPR013178">
    <property type="entry name" value="Histone_AcTrfase_Rtt109/CBP"/>
</dbReference>
<keyword evidence="5" id="KW-0805">Transcription regulation</keyword>
<keyword evidence="3" id="KW-0808">Transferase</keyword>
<evidence type="ECO:0000256" key="8">
    <source>
        <dbReference type="ARBA" id="ARBA00048017"/>
    </source>
</evidence>
<proteinExistence type="predicted"/>
<evidence type="ECO:0000256" key="7">
    <source>
        <dbReference type="ARBA" id="ARBA00023242"/>
    </source>
</evidence>
<dbReference type="InterPro" id="IPR013083">
    <property type="entry name" value="Znf_RING/FYVE/PHD"/>
</dbReference>
<gene>
    <name evidence="11" type="primary">Cnig_chr_X.g24489</name>
    <name evidence="11" type="ORF">B9Z55_024489</name>
</gene>
<dbReference type="EMBL" id="PDUG01000006">
    <property type="protein sequence ID" value="PIC18680.1"/>
    <property type="molecule type" value="Genomic_DNA"/>
</dbReference>
<dbReference type="GO" id="GO:0003713">
    <property type="term" value="F:transcription coactivator activity"/>
    <property type="evidence" value="ECO:0007669"/>
    <property type="project" value="TreeGrafter"/>
</dbReference>
<feature type="compositionally biased region" description="Basic and acidic residues" evidence="9">
    <location>
        <begin position="57"/>
        <end position="69"/>
    </location>
</feature>
<accession>A0A2G5SUH0</accession>
<evidence type="ECO:0000256" key="5">
    <source>
        <dbReference type="ARBA" id="ARBA00023015"/>
    </source>
</evidence>
<dbReference type="SMART" id="SM01250">
    <property type="entry name" value="KAT11"/>
    <property type="match status" value="1"/>
</dbReference>
<protein>
    <recommendedName>
        <fullName evidence="2">histone acetyltransferase</fullName>
        <ecNumber evidence="2">2.3.1.48</ecNumber>
    </recommendedName>
</protein>
<dbReference type="GO" id="GO:0005634">
    <property type="term" value="C:nucleus"/>
    <property type="evidence" value="ECO:0007669"/>
    <property type="project" value="UniProtKB-SubCell"/>
</dbReference>
<dbReference type="STRING" id="1611254.A0A2G5SUH0"/>
<dbReference type="AlphaFoldDB" id="A0A2G5SUH0"/>
<dbReference type="OrthoDB" id="899at2759"/>
<evidence type="ECO:0000313" key="11">
    <source>
        <dbReference type="EMBL" id="PIC18680.1"/>
    </source>
</evidence>
<feature type="compositionally biased region" description="Basic and acidic residues" evidence="9">
    <location>
        <begin position="84"/>
        <end position="100"/>
    </location>
</feature>
<dbReference type="GO" id="GO:0004402">
    <property type="term" value="F:histone acetyltransferase activity"/>
    <property type="evidence" value="ECO:0007669"/>
    <property type="project" value="InterPro"/>
</dbReference>
<dbReference type="EC" id="2.3.1.48" evidence="2"/>
<evidence type="ECO:0000256" key="3">
    <source>
        <dbReference type="ARBA" id="ARBA00022679"/>
    </source>
</evidence>
<evidence type="ECO:0000313" key="12">
    <source>
        <dbReference type="Proteomes" id="UP000230233"/>
    </source>
</evidence>
<comment type="catalytic activity">
    <reaction evidence="8">
        <text>L-lysyl-[protein] + acetyl-CoA = N(6)-acetyl-L-lysyl-[protein] + CoA + H(+)</text>
        <dbReference type="Rhea" id="RHEA:45948"/>
        <dbReference type="Rhea" id="RHEA-COMP:9752"/>
        <dbReference type="Rhea" id="RHEA-COMP:10731"/>
        <dbReference type="ChEBI" id="CHEBI:15378"/>
        <dbReference type="ChEBI" id="CHEBI:29969"/>
        <dbReference type="ChEBI" id="CHEBI:57287"/>
        <dbReference type="ChEBI" id="CHEBI:57288"/>
        <dbReference type="ChEBI" id="CHEBI:61930"/>
        <dbReference type="EC" id="2.3.1.48"/>
    </reaction>
</comment>
<organism evidence="11 12">
    <name type="scientific">Caenorhabditis nigoni</name>
    <dbReference type="NCBI Taxonomy" id="1611254"/>
    <lineage>
        <taxon>Eukaryota</taxon>
        <taxon>Metazoa</taxon>
        <taxon>Ecdysozoa</taxon>
        <taxon>Nematoda</taxon>
        <taxon>Chromadorea</taxon>
        <taxon>Rhabditida</taxon>
        <taxon>Rhabditina</taxon>
        <taxon>Rhabditomorpha</taxon>
        <taxon>Rhabditoidea</taxon>
        <taxon>Rhabditidae</taxon>
        <taxon>Peloderinae</taxon>
        <taxon>Caenorhabditis</taxon>
    </lineage>
</organism>
<dbReference type="GO" id="GO:0031490">
    <property type="term" value="F:chromatin DNA binding"/>
    <property type="evidence" value="ECO:0007669"/>
    <property type="project" value="TreeGrafter"/>
</dbReference>
<keyword evidence="6" id="KW-0804">Transcription</keyword>
<comment type="subcellular location">
    <subcellularLocation>
        <location evidence="1">Nucleus</location>
    </subcellularLocation>
</comment>
<evidence type="ECO:0000256" key="1">
    <source>
        <dbReference type="ARBA" id="ARBA00004123"/>
    </source>
</evidence>
<dbReference type="GO" id="GO:0005667">
    <property type="term" value="C:transcription regulator complex"/>
    <property type="evidence" value="ECO:0007669"/>
    <property type="project" value="TreeGrafter"/>
</dbReference>
<dbReference type="PROSITE" id="PS51727">
    <property type="entry name" value="CBP_P300_HAT"/>
    <property type="match status" value="1"/>
</dbReference>
<dbReference type="GO" id="GO:0045944">
    <property type="term" value="P:positive regulation of transcription by RNA polymerase II"/>
    <property type="evidence" value="ECO:0007669"/>
    <property type="project" value="TreeGrafter"/>
</dbReference>
<evidence type="ECO:0000256" key="4">
    <source>
        <dbReference type="ARBA" id="ARBA00022853"/>
    </source>
</evidence>
<dbReference type="PANTHER" id="PTHR13808">
    <property type="entry name" value="CBP/P300-RELATED"/>
    <property type="match status" value="1"/>
</dbReference>
<dbReference type="PANTHER" id="PTHR13808:SF1">
    <property type="entry name" value="HISTONE ACETYLTRANSFERASE"/>
    <property type="match status" value="1"/>
</dbReference>
<name>A0A2G5SUH0_9PELO</name>
<evidence type="ECO:0000256" key="6">
    <source>
        <dbReference type="ARBA" id="ARBA00023163"/>
    </source>
</evidence>
<evidence type="ECO:0000256" key="9">
    <source>
        <dbReference type="SAM" id="MobiDB-lite"/>
    </source>
</evidence>
<dbReference type="Gene3D" id="3.30.40.10">
    <property type="entry name" value="Zinc/RING finger domain, C3HC4 (zinc finger)"/>
    <property type="match status" value="1"/>
</dbReference>
<evidence type="ECO:0000256" key="2">
    <source>
        <dbReference type="ARBA" id="ARBA00013184"/>
    </source>
</evidence>
<feature type="compositionally biased region" description="Basic residues" evidence="9">
    <location>
        <begin position="1"/>
        <end position="12"/>
    </location>
</feature>
<sequence length="600" mass="70434">MRKSSRTHRPTHKILAMLSPVTDNQTSPVMKLNGSLKHGKYGSVEDQESPSSSSSDTENRTESFEEIRKIQKKKSSKNAKCRNVRKEDSSSTCSSDKENKTGSFKKIQKNQNKNEKSNEIICIFDTKDNFYFQDSTKPIEKLKKRSYKRLEKEEDLDYEPPNLKKAKRSKPAFMCCSEHINFSYSSSNLLCNSENGDCRIYPDDHYWIPHRQTGEFQEAICDTCFHDVENKEGWSKKTNTNAKREEVFTCKSCSGLWHQCCSFFYGEPKKFVCRICAPESYKLVLDSSGSSHESDFIEQRINGILKDALERNQKFQKISVRTYFNPEEYVETADLAPPSWKQDFIDKYGDKIKFGSRAIHVFQRQDGVDQIFFSIFASEYRDPAKDGKSWMVIDCLDSVKIFQPASLRTHIYQELILIYFDLARSMKLQNSFLWADPPLHGDDYVFNVKPANQKTPTKSMLKNWYLDVMEKGKSDGIIKEFRSFEEEKELKKYKKPTDIPIFQKSLWPPLMCDHDMENKGEPQKLWKSMSTEWKSRGSDNWFIEFNKSEKSEQLEEMCQERFHGILQRKEEMQYHCFKKSWQFNDRRRARYSSVGLINLK</sequence>
<feature type="region of interest" description="Disordered" evidence="9">
    <location>
        <begin position="1"/>
        <end position="111"/>
    </location>
</feature>
<comment type="caution">
    <text evidence="11">The sequence shown here is derived from an EMBL/GenBank/DDBJ whole genome shotgun (WGS) entry which is preliminary data.</text>
</comment>
<feature type="domain" description="CBP/p300-type HAT" evidence="10">
    <location>
        <begin position="282"/>
        <end position="600"/>
    </location>
</feature>
<keyword evidence="12" id="KW-1185">Reference proteome</keyword>
<evidence type="ECO:0000259" key="10">
    <source>
        <dbReference type="PROSITE" id="PS51727"/>
    </source>
</evidence>
<feature type="compositionally biased region" description="Basic residues" evidence="9">
    <location>
        <begin position="70"/>
        <end position="83"/>
    </location>
</feature>
<keyword evidence="7" id="KW-0539">Nucleus</keyword>